<accession>A0ABQ4ZX85</accession>
<evidence type="ECO:0000313" key="2">
    <source>
        <dbReference type="Proteomes" id="UP001151760"/>
    </source>
</evidence>
<protein>
    <submittedName>
        <fullName evidence="1">Uncharacterized protein</fullName>
    </submittedName>
</protein>
<comment type="caution">
    <text evidence="1">The sequence shown here is derived from an EMBL/GenBank/DDBJ whole genome shotgun (WGS) entry which is preliminary data.</text>
</comment>
<dbReference type="Proteomes" id="UP001151760">
    <property type="component" value="Unassembled WGS sequence"/>
</dbReference>
<organism evidence="1 2">
    <name type="scientific">Tanacetum coccineum</name>
    <dbReference type="NCBI Taxonomy" id="301880"/>
    <lineage>
        <taxon>Eukaryota</taxon>
        <taxon>Viridiplantae</taxon>
        <taxon>Streptophyta</taxon>
        <taxon>Embryophyta</taxon>
        <taxon>Tracheophyta</taxon>
        <taxon>Spermatophyta</taxon>
        <taxon>Magnoliopsida</taxon>
        <taxon>eudicotyledons</taxon>
        <taxon>Gunneridae</taxon>
        <taxon>Pentapetalae</taxon>
        <taxon>asterids</taxon>
        <taxon>campanulids</taxon>
        <taxon>Asterales</taxon>
        <taxon>Asteraceae</taxon>
        <taxon>Asteroideae</taxon>
        <taxon>Anthemideae</taxon>
        <taxon>Anthemidinae</taxon>
        <taxon>Tanacetum</taxon>
    </lineage>
</organism>
<gene>
    <name evidence="1" type="ORF">Tco_0801563</name>
</gene>
<proteinExistence type="predicted"/>
<dbReference type="EMBL" id="BQNB010011743">
    <property type="protein sequence ID" value="GJS94595.1"/>
    <property type="molecule type" value="Genomic_DNA"/>
</dbReference>
<evidence type="ECO:0000313" key="1">
    <source>
        <dbReference type="EMBL" id="GJS94595.1"/>
    </source>
</evidence>
<reference evidence="1" key="1">
    <citation type="journal article" date="2022" name="Int. J. Mol. Sci.">
        <title>Draft Genome of Tanacetum Coccineum: Genomic Comparison of Closely Related Tanacetum-Family Plants.</title>
        <authorList>
            <person name="Yamashiro T."/>
            <person name="Shiraishi A."/>
            <person name="Nakayama K."/>
            <person name="Satake H."/>
        </authorList>
    </citation>
    <scope>NUCLEOTIDE SEQUENCE</scope>
</reference>
<keyword evidence="2" id="KW-1185">Reference proteome</keyword>
<reference evidence="1" key="2">
    <citation type="submission" date="2022-01" db="EMBL/GenBank/DDBJ databases">
        <authorList>
            <person name="Yamashiro T."/>
            <person name="Shiraishi A."/>
            <person name="Satake H."/>
            <person name="Nakayama K."/>
        </authorList>
    </citation>
    <scope>NUCLEOTIDE SEQUENCE</scope>
</reference>
<sequence length="161" mass="18844">MIWKSMMWSGIDVGLNVGKGNMDKEEHVNSMLKRDKRDVSPFNSVGIGGCRSKKKRKALGDTKFEGIEMGMYGMVFDMFMAQRHLRNRMRYGFVSINKGLIKEKLKVSVKGKVYEVRVVEEIRDITMIGIQDDIVKKDDKRYMKEENDMEVDEEEWYRRGS</sequence>
<name>A0ABQ4ZX85_9ASTR</name>